<evidence type="ECO:0000313" key="4">
    <source>
        <dbReference type="EMBL" id="SOE80652.1"/>
    </source>
</evidence>
<dbReference type="InterPro" id="IPR036196">
    <property type="entry name" value="Ptyr_pPase_sf"/>
</dbReference>
<feature type="region of interest" description="Disordered" evidence="2">
    <location>
        <begin position="164"/>
        <end position="187"/>
    </location>
</feature>
<sequence length="187" mass="20664">MSDKGFSILVLSAKNSARSLMAEALFNVLGKGRFRAYSAGSLPSGQVNPFAIERCEALGYDLSQLRSKSWDEFATNDAPHMDFVITVCDHAAEKVCPIWPGHTMTGHWGFEDPTAFEGDEDEKRRVFDRVYRQILNRVGQFVNLPLNVLDRNAIHREMRAIGATTAVETNEPKSQPDSGDVSGGQTS</sequence>
<dbReference type="AlphaFoldDB" id="A0A7Z7N416"/>
<protein>
    <submittedName>
        <fullName evidence="4">Protein-tyrosine-phosphatase</fullName>
    </submittedName>
</protein>
<dbReference type="GO" id="GO:0046685">
    <property type="term" value="P:response to arsenic-containing substance"/>
    <property type="evidence" value="ECO:0007669"/>
    <property type="project" value="UniProtKB-KW"/>
</dbReference>
<evidence type="ECO:0000313" key="5">
    <source>
        <dbReference type="Proteomes" id="UP000219522"/>
    </source>
</evidence>
<dbReference type="Gene3D" id="3.40.50.2300">
    <property type="match status" value="1"/>
</dbReference>
<dbReference type="PANTHER" id="PTHR43428:SF1">
    <property type="entry name" value="ARSENATE REDUCTASE"/>
    <property type="match status" value="1"/>
</dbReference>
<dbReference type="Pfam" id="PF01451">
    <property type="entry name" value="LMWPc"/>
    <property type="match status" value="1"/>
</dbReference>
<dbReference type="Proteomes" id="UP000219522">
    <property type="component" value="Unassembled WGS sequence"/>
</dbReference>
<keyword evidence="1" id="KW-0059">Arsenical resistance</keyword>
<name>A0A7Z7N416_9BURK</name>
<evidence type="ECO:0000256" key="2">
    <source>
        <dbReference type="SAM" id="MobiDB-lite"/>
    </source>
</evidence>
<dbReference type="CDD" id="cd16345">
    <property type="entry name" value="LMWP_ArsC"/>
    <property type="match status" value="1"/>
</dbReference>
<feature type="domain" description="Phosphotyrosine protein phosphatase I" evidence="3">
    <location>
        <begin position="6"/>
        <end position="144"/>
    </location>
</feature>
<dbReference type="SMART" id="SM00226">
    <property type="entry name" value="LMWPc"/>
    <property type="match status" value="1"/>
</dbReference>
<dbReference type="PANTHER" id="PTHR43428">
    <property type="entry name" value="ARSENATE REDUCTASE"/>
    <property type="match status" value="1"/>
</dbReference>
<feature type="compositionally biased region" description="Polar residues" evidence="2">
    <location>
        <begin position="166"/>
        <end position="187"/>
    </location>
</feature>
<dbReference type="InterPro" id="IPR023485">
    <property type="entry name" value="Ptyr_pPase"/>
</dbReference>
<evidence type="ECO:0000259" key="3">
    <source>
        <dbReference type="SMART" id="SM00226"/>
    </source>
</evidence>
<accession>A0A7Z7N416</accession>
<dbReference type="EMBL" id="OCSU01000002">
    <property type="protein sequence ID" value="SOE80652.1"/>
    <property type="molecule type" value="Genomic_DNA"/>
</dbReference>
<evidence type="ECO:0000256" key="1">
    <source>
        <dbReference type="ARBA" id="ARBA00022849"/>
    </source>
</evidence>
<gene>
    <name evidence="4" type="ORF">SAMN05446927_3893</name>
</gene>
<dbReference type="RefSeq" id="WP_097190130.1">
    <property type="nucleotide sequence ID" value="NZ_OCSU01000002.1"/>
</dbReference>
<dbReference type="SUPFAM" id="SSF52788">
    <property type="entry name" value="Phosphotyrosine protein phosphatases I"/>
    <property type="match status" value="1"/>
</dbReference>
<comment type="caution">
    <text evidence="4">The sequence shown here is derived from an EMBL/GenBank/DDBJ whole genome shotgun (WGS) entry which is preliminary data.</text>
</comment>
<keyword evidence="5" id="KW-1185">Reference proteome</keyword>
<proteinExistence type="predicted"/>
<reference evidence="4 5" key="1">
    <citation type="submission" date="2017-09" db="EMBL/GenBank/DDBJ databases">
        <authorList>
            <person name="Varghese N."/>
            <person name="Submissions S."/>
        </authorList>
    </citation>
    <scope>NUCLEOTIDE SEQUENCE [LARGE SCALE GENOMIC DNA]</scope>
    <source>
        <strain evidence="4 5">OK806</strain>
    </source>
</reference>
<organism evidence="4 5">
    <name type="scientific">Caballeronia arationis</name>
    <dbReference type="NCBI Taxonomy" id="1777142"/>
    <lineage>
        <taxon>Bacteria</taxon>
        <taxon>Pseudomonadati</taxon>
        <taxon>Pseudomonadota</taxon>
        <taxon>Betaproteobacteria</taxon>
        <taxon>Burkholderiales</taxon>
        <taxon>Burkholderiaceae</taxon>
        <taxon>Caballeronia</taxon>
    </lineage>
</organism>